<gene>
    <name evidence="3" type="ORF">LUZ62_066222</name>
</gene>
<comment type="caution">
    <text evidence="3">The sequence shown here is derived from an EMBL/GenBank/DDBJ whole genome shotgun (WGS) entry which is preliminary data.</text>
</comment>
<dbReference type="InterPro" id="IPR055411">
    <property type="entry name" value="LRR_FXL15/At3g58940/PEG3-like"/>
</dbReference>
<evidence type="ECO:0000313" key="3">
    <source>
        <dbReference type="EMBL" id="KAJ4781965.1"/>
    </source>
</evidence>
<feature type="domain" description="F-box/LRR-repeat protein 15/At3g58940/PEG3-like LRR" evidence="2">
    <location>
        <begin position="122"/>
        <end position="270"/>
    </location>
</feature>
<dbReference type="Pfam" id="PF24758">
    <property type="entry name" value="LRR_At5g56370"/>
    <property type="match status" value="1"/>
</dbReference>
<feature type="domain" description="F-box" evidence="1">
    <location>
        <begin position="7"/>
        <end position="45"/>
    </location>
</feature>
<evidence type="ECO:0000259" key="2">
    <source>
        <dbReference type="Pfam" id="PF24758"/>
    </source>
</evidence>
<keyword evidence="4" id="KW-1185">Reference proteome</keyword>
<evidence type="ECO:0000313" key="4">
    <source>
        <dbReference type="Proteomes" id="UP001140206"/>
    </source>
</evidence>
<organism evidence="3 4">
    <name type="scientific">Rhynchospora pubera</name>
    <dbReference type="NCBI Taxonomy" id="906938"/>
    <lineage>
        <taxon>Eukaryota</taxon>
        <taxon>Viridiplantae</taxon>
        <taxon>Streptophyta</taxon>
        <taxon>Embryophyta</taxon>
        <taxon>Tracheophyta</taxon>
        <taxon>Spermatophyta</taxon>
        <taxon>Magnoliopsida</taxon>
        <taxon>Liliopsida</taxon>
        <taxon>Poales</taxon>
        <taxon>Cyperaceae</taxon>
        <taxon>Cyperoideae</taxon>
        <taxon>Rhynchosporeae</taxon>
        <taxon>Rhynchospora</taxon>
    </lineage>
</organism>
<dbReference type="PANTHER" id="PTHR31900:SF27">
    <property type="entry name" value="FBD DOMAIN-CONTAINING PROTEIN"/>
    <property type="match status" value="1"/>
</dbReference>
<dbReference type="SUPFAM" id="SSF81383">
    <property type="entry name" value="F-box domain"/>
    <property type="match status" value="1"/>
</dbReference>
<sequence length="432" mass="49427">MADADRFSSLPFEIKIHILTHLKIKDAVRTSTLTRSWHHLWTHLPCLYLCNTRDTLGNNWIQRAYHLASSLQGPIHWFQLRHYSYCLLPAGDSVFIQNLLDLLHQKGVVKMLDLYFHSNVEEVIRLPSFHPLYMLKLWGCHVGLPTGFQGFRCLETLRMCFVRISNDDLNLLVRTSKNLTSLVISNCYTSGDPLSLDLSLPFLRHLEFRGAFTAVEKVLVVSAPRLKQAVIGLNYVDYSSQNLALMMLLLVTSVTTVYSLELSFDVLRCFSLVALPFNLTFSCLRCLKFPLNVDTVNKRMCDAFLWLLRSMPFLEELTVELKIKHYYDQADTVVIIMKELLVKKHDGFACLERTMTSVTIKMFQLDVTTSIPIIQFFLLNAKVLKLLKILHVGGAYDASVMPSMIEELQKAEVTSSRAKVMISDSMSNKCFV</sequence>
<reference evidence="3" key="1">
    <citation type="submission" date="2022-08" db="EMBL/GenBank/DDBJ databases">
        <authorList>
            <person name="Marques A."/>
        </authorList>
    </citation>
    <scope>NUCLEOTIDE SEQUENCE</scope>
    <source>
        <strain evidence="3">RhyPub2mFocal</strain>
        <tissue evidence="3">Leaves</tissue>
    </source>
</reference>
<dbReference type="InterPro" id="IPR050232">
    <property type="entry name" value="FBL13/AtMIF1-like"/>
</dbReference>
<protein>
    <submittedName>
        <fullName evidence="3">F-box/RNI/FBD-like domain protein</fullName>
    </submittedName>
</protein>
<dbReference type="PANTHER" id="PTHR31900">
    <property type="entry name" value="F-BOX/RNI SUPERFAMILY PROTEIN-RELATED"/>
    <property type="match status" value="1"/>
</dbReference>
<dbReference type="Gene3D" id="1.20.1280.50">
    <property type="match status" value="1"/>
</dbReference>
<dbReference type="SUPFAM" id="SSF52047">
    <property type="entry name" value="RNI-like"/>
    <property type="match status" value="1"/>
</dbReference>
<dbReference type="Proteomes" id="UP001140206">
    <property type="component" value="Chromosome 3"/>
</dbReference>
<name>A0AAV8ER11_9POAL</name>
<dbReference type="InterPro" id="IPR032675">
    <property type="entry name" value="LRR_dom_sf"/>
</dbReference>
<dbReference type="Gene3D" id="3.80.10.10">
    <property type="entry name" value="Ribonuclease Inhibitor"/>
    <property type="match status" value="1"/>
</dbReference>
<dbReference type="InterPro" id="IPR001810">
    <property type="entry name" value="F-box_dom"/>
</dbReference>
<dbReference type="AlphaFoldDB" id="A0AAV8ER11"/>
<evidence type="ECO:0000259" key="1">
    <source>
        <dbReference type="Pfam" id="PF00646"/>
    </source>
</evidence>
<dbReference type="EMBL" id="JAMFTS010000003">
    <property type="protein sequence ID" value="KAJ4781965.1"/>
    <property type="molecule type" value="Genomic_DNA"/>
</dbReference>
<dbReference type="Pfam" id="PF00646">
    <property type="entry name" value="F-box"/>
    <property type="match status" value="1"/>
</dbReference>
<accession>A0AAV8ER11</accession>
<dbReference type="InterPro" id="IPR036047">
    <property type="entry name" value="F-box-like_dom_sf"/>
</dbReference>
<proteinExistence type="predicted"/>